<dbReference type="InterPro" id="IPR048046">
    <property type="entry name" value="Transpos_IS607"/>
</dbReference>
<dbReference type="FunFam" id="3.40.50.1390:FF:000002">
    <property type="entry name" value="ORF1 in transposon ISC1904"/>
    <property type="match status" value="1"/>
</dbReference>
<dbReference type="InterPro" id="IPR036162">
    <property type="entry name" value="Resolvase-like_N_sf"/>
</dbReference>
<evidence type="ECO:0000313" key="3">
    <source>
        <dbReference type="Proteomes" id="UP000622653"/>
    </source>
</evidence>
<dbReference type="GO" id="GO:0000150">
    <property type="term" value="F:DNA strand exchange activity"/>
    <property type="evidence" value="ECO:0007669"/>
    <property type="project" value="InterPro"/>
</dbReference>
<dbReference type="GO" id="GO:0006355">
    <property type="term" value="P:regulation of DNA-templated transcription"/>
    <property type="evidence" value="ECO:0007669"/>
    <property type="project" value="InterPro"/>
</dbReference>
<feature type="domain" description="Resolvase/invertase-type recombinase catalytic" evidence="1">
    <location>
        <begin position="60"/>
        <end position="199"/>
    </location>
</feature>
<comment type="caution">
    <text evidence="2">The sequence shown here is derived from an EMBL/GenBank/DDBJ whole genome shotgun (WGS) entry which is preliminary data.</text>
</comment>
<dbReference type="SMART" id="SM00857">
    <property type="entry name" value="Resolvase"/>
    <property type="match status" value="1"/>
</dbReference>
<dbReference type="InterPro" id="IPR000551">
    <property type="entry name" value="MerR-type_HTH_dom"/>
</dbReference>
<dbReference type="Pfam" id="PF00239">
    <property type="entry name" value="Resolvase"/>
    <property type="match status" value="1"/>
</dbReference>
<dbReference type="Gene3D" id="1.10.1660.10">
    <property type="match status" value="1"/>
</dbReference>
<evidence type="ECO:0000313" key="2">
    <source>
        <dbReference type="EMBL" id="MBF4501046.1"/>
    </source>
</evidence>
<dbReference type="PANTHER" id="PTHR36172">
    <property type="match status" value="1"/>
</dbReference>
<protein>
    <submittedName>
        <fullName evidence="2">IS607 family transposase</fullName>
    </submittedName>
</protein>
<dbReference type="NCBIfam" id="NF033518">
    <property type="entry name" value="transpos_IS607"/>
    <property type="match status" value="1"/>
</dbReference>
<name>A0A8J7G677_9BACL</name>
<dbReference type="SUPFAM" id="SSF53041">
    <property type="entry name" value="Resolvase-like"/>
    <property type="match status" value="1"/>
</dbReference>
<dbReference type="Gene3D" id="1.10.287.2170">
    <property type="match status" value="1"/>
</dbReference>
<dbReference type="CDD" id="cd03769">
    <property type="entry name" value="SR_IS607_transposase_like"/>
    <property type="match status" value="1"/>
</dbReference>
<dbReference type="InterPro" id="IPR006119">
    <property type="entry name" value="Resolv_N"/>
</dbReference>
<reference evidence="2" key="1">
    <citation type="submission" date="2020-11" db="EMBL/GenBank/DDBJ databases">
        <title>Multidrug resistant novel bacterium Savagea serpentis sp. nov., isolated from the scats of a vine snake (Ahaetulla nasuta).</title>
        <authorList>
            <person name="Venkata Ramana V."/>
            <person name="Vikas Patil S."/>
            <person name="Yogita Lugani V."/>
        </authorList>
    </citation>
    <scope>NUCLEOTIDE SEQUENCE</scope>
    <source>
        <strain evidence="2">SN6</strain>
    </source>
</reference>
<dbReference type="GO" id="GO:0003677">
    <property type="term" value="F:DNA binding"/>
    <property type="evidence" value="ECO:0007669"/>
    <property type="project" value="InterPro"/>
</dbReference>
<evidence type="ECO:0000259" key="1">
    <source>
        <dbReference type="PROSITE" id="PS51736"/>
    </source>
</evidence>
<dbReference type="CDD" id="cd04762">
    <property type="entry name" value="HTH_MerR-trunc"/>
    <property type="match status" value="1"/>
</dbReference>
<dbReference type="PROSITE" id="PS51736">
    <property type="entry name" value="RECOMBINASES_3"/>
    <property type="match status" value="1"/>
</dbReference>
<proteinExistence type="predicted"/>
<gene>
    <name evidence="2" type="ORF">IRY55_06680</name>
</gene>
<dbReference type="EMBL" id="JADKPV010000002">
    <property type="protein sequence ID" value="MBF4501046.1"/>
    <property type="molecule type" value="Genomic_DNA"/>
</dbReference>
<dbReference type="InterPro" id="IPR009061">
    <property type="entry name" value="DNA-bd_dom_put_sf"/>
</dbReference>
<sequence>MEKIYKPQEFASMLGVAVVTLLRWDREGKLIAYRNPKGRRYYTHTQYEEYMGIRENKVGKTIIYARVSNRGKKDDLENQIEFLKTFANARGMIVDEVMTDIGSGLNYNRKKWNELIELAQQKEVHQIIISHKDRFVRFGYEWFEQFLKKNGVKVIVVNNEKLSPQEELVQDLISIIHVFSSRIDGLRKYKKKIKDDDEL</sequence>
<dbReference type="Gene3D" id="3.40.50.1390">
    <property type="entry name" value="Resolvase, N-terminal catalytic domain"/>
    <property type="match status" value="1"/>
</dbReference>
<accession>A0A8J7G677</accession>
<dbReference type="RefSeq" id="WP_194562529.1">
    <property type="nucleotide sequence ID" value="NZ_JADKPV010000002.1"/>
</dbReference>
<dbReference type="Proteomes" id="UP000622653">
    <property type="component" value="Unassembled WGS sequence"/>
</dbReference>
<dbReference type="InterPro" id="IPR041718">
    <property type="entry name" value="IS607_transposase-like"/>
</dbReference>
<dbReference type="SUPFAM" id="SSF46955">
    <property type="entry name" value="Putative DNA-binding domain"/>
    <property type="match status" value="1"/>
</dbReference>
<dbReference type="PANTHER" id="PTHR36172:SF1">
    <property type="entry name" value="RESOLVASE-RELATED"/>
    <property type="match status" value="1"/>
</dbReference>
<organism evidence="2 3">
    <name type="scientific">Savagea serpentis</name>
    <dbReference type="NCBI Taxonomy" id="2785297"/>
    <lineage>
        <taxon>Bacteria</taxon>
        <taxon>Bacillati</taxon>
        <taxon>Bacillota</taxon>
        <taxon>Bacilli</taxon>
        <taxon>Bacillales</taxon>
        <taxon>Caryophanaceae</taxon>
        <taxon>Savagea</taxon>
    </lineage>
</organism>
<dbReference type="AlphaFoldDB" id="A0A8J7G677"/>
<dbReference type="InterPro" id="IPR051491">
    <property type="entry name" value="Recombinase/Transposase-rel"/>
</dbReference>
<keyword evidence="3" id="KW-1185">Reference proteome</keyword>
<dbReference type="Pfam" id="PF00376">
    <property type="entry name" value="MerR"/>
    <property type="match status" value="1"/>
</dbReference>